<proteinExistence type="predicted"/>
<protein>
    <submittedName>
        <fullName evidence="1">Uncharacterized protein</fullName>
    </submittedName>
</protein>
<dbReference type="EMBL" id="AP018795">
    <property type="protein sequence ID" value="BBF65297.1"/>
    <property type="molecule type" value="Genomic_DNA"/>
</dbReference>
<sequence length="61" mass="6300">MPGPMGPPFMTGGVSVTAAKAGTAASAVIPTINPDTICLNFNITLLLIVQGERTPFPWKTS</sequence>
<dbReference type="Proteomes" id="UP000280188">
    <property type="component" value="Chromosome"/>
</dbReference>
<dbReference type="KEGG" id="afj:AFERRID_15150"/>
<reference evidence="1 2" key="1">
    <citation type="journal article" date="2018" name="Microbiol. Resour. Announc.">
        <title>Complete Genome Sequence of Acidithiobacillus ferridurans JCM 18981.</title>
        <authorList>
            <person name="Miyauchi T."/>
            <person name="Kouzuma A."/>
            <person name="Abe T."/>
            <person name="Watanabe K."/>
        </authorList>
    </citation>
    <scope>NUCLEOTIDE SEQUENCE [LARGE SCALE GENOMIC DNA]</scope>
    <source>
        <strain evidence="2">ATCC 33020 / DSM 29468 / JCM 18981 / 11Fe</strain>
    </source>
</reference>
<gene>
    <name evidence="1" type="ORF">AFERRID_15150</name>
</gene>
<keyword evidence="2" id="KW-1185">Reference proteome</keyword>
<organism evidence="1 2">
    <name type="scientific">Acidithiobacillus ferridurans</name>
    <dbReference type="NCBI Taxonomy" id="1232575"/>
    <lineage>
        <taxon>Bacteria</taxon>
        <taxon>Pseudomonadati</taxon>
        <taxon>Pseudomonadota</taxon>
        <taxon>Acidithiobacillia</taxon>
        <taxon>Acidithiobacillales</taxon>
        <taxon>Acidithiobacillaceae</taxon>
        <taxon>Acidithiobacillus</taxon>
    </lineage>
</organism>
<accession>A0A2Z6IKQ3</accession>
<evidence type="ECO:0000313" key="2">
    <source>
        <dbReference type="Proteomes" id="UP000280188"/>
    </source>
</evidence>
<evidence type="ECO:0000313" key="1">
    <source>
        <dbReference type="EMBL" id="BBF65297.1"/>
    </source>
</evidence>
<name>A0A2Z6IKQ3_ACIFI</name>
<dbReference type="AlphaFoldDB" id="A0A2Z6IKQ3"/>